<gene>
    <name evidence="2" type="ORF">SYNPS1DRAFT_24865</name>
</gene>
<feature type="compositionally biased region" description="Basic residues" evidence="1">
    <location>
        <begin position="1"/>
        <end position="10"/>
    </location>
</feature>
<evidence type="ECO:0000313" key="2">
    <source>
        <dbReference type="EMBL" id="RKP23148.1"/>
    </source>
</evidence>
<dbReference type="AlphaFoldDB" id="A0A4P9YTT3"/>
<proteinExistence type="predicted"/>
<accession>A0A4P9YTT3</accession>
<dbReference type="OrthoDB" id="5588689at2759"/>
<keyword evidence="3" id="KW-1185">Reference proteome</keyword>
<evidence type="ECO:0000256" key="1">
    <source>
        <dbReference type="SAM" id="MobiDB-lite"/>
    </source>
</evidence>
<organism evidence="2 3">
    <name type="scientific">Syncephalis pseudoplumigaleata</name>
    <dbReference type="NCBI Taxonomy" id="1712513"/>
    <lineage>
        <taxon>Eukaryota</taxon>
        <taxon>Fungi</taxon>
        <taxon>Fungi incertae sedis</taxon>
        <taxon>Zoopagomycota</taxon>
        <taxon>Zoopagomycotina</taxon>
        <taxon>Zoopagomycetes</taxon>
        <taxon>Zoopagales</taxon>
        <taxon>Piptocephalidaceae</taxon>
        <taxon>Syncephalis</taxon>
    </lineage>
</organism>
<dbReference type="Proteomes" id="UP000278143">
    <property type="component" value="Unassembled WGS sequence"/>
</dbReference>
<protein>
    <submittedName>
        <fullName evidence="2">Uncharacterized protein</fullName>
    </submittedName>
</protein>
<reference evidence="3" key="1">
    <citation type="journal article" date="2018" name="Nat. Microbiol.">
        <title>Leveraging single-cell genomics to expand the fungal tree of life.</title>
        <authorList>
            <person name="Ahrendt S.R."/>
            <person name="Quandt C.A."/>
            <person name="Ciobanu D."/>
            <person name="Clum A."/>
            <person name="Salamov A."/>
            <person name="Andreopoulos B."/>
            <person name="Cheng J.F."/>
            <person name="Woyke T."/>
            <person name="Pelin A."/>
            <person name="Henrissat B."/>
            <person name="Reynolds N.K."/>
            <person name="Benny G.L."/>
            <person name="Smith M.E."/>
            <person name="James T.Y."/>
            <person name="Grigoriev I.V."/>
        </authorList>
    </citation>
    <scope>NUCLEOTIDE SEQUENCE [LARGE SCALE GENOMIC DNA]</scope>
    <source>
        <strain evidence="3">Benny S71-1</strain>
    </source>
</reference>
<evidence type="ECO:0000313" key="3">
    <source>
        <dbReference type="Proteomes" id="UP000278143"/>
    </source>
</evidence>
<sequence length="460" mass="50622">MNADSHRRRRQSADVCGAATTAVGNGARSDGEYSSAQGRRGRARDTAHFSPGGFGRPGQRTLAIAISNRHPEVELRTLYPCVLSGTIASGRLPSNSLGSGDRREVVYATEPVHHDGPAGETREETRGAFIYQLRGRRGMPLSRRLFLFIAWSVPGSGPCRCMAQVVEADHCTFPDEPAETRGQFRRLTRQRMGSTGGVRIERRRHDTTSCLSEASSAQSSQAMRAADQGAYSDGEAVLSTAHSSKRQPARHRERYRYVLDEDRVAFTVVSWMEAAAEGVELRVDVVDEAFDGYGDPKTVAKPTSPIWLEALGEEGEQESGDESAYNDVHMPAQGDNDAARIASRMFRHVTGTPDSSIMAGSKDMTCVFRSGVLGASGIKGCLIYQIIPRAAGESMSIVQRQFLAIVWDVHSLLSTDSKSRRDAGRAAGRRLRAYVFTIDRPRFPHDRPERERFFRVLCVL</sequence>
<feature type="region of interest" description="Disordered" evidence="1">
    <location>
        <begin position="1"/>
        <end position="55"/>
    </location>
</feature>
<name>A0A4P9YTT3_9FUNG</name>
<dbReference type="EMBL" id="KZ991264">
    <property type="protein sequence ID" value="RKP23148.1"/>
    <property type="molecule type" value="Genomic_DNA"/>
</dbReference>